<name>A0AAV5SD85_9BILA</name>
<dbReference type="PANTHER" id="PTHR33936">
    <property type="entry name" value="PROTEIN CBG17840"/>
    <property type="match status" value="1"/>
</dbReference>
<feature type="compositionally biased region" description="Acidic residues" evidence="2">
    <location>
        <begin position="443"/>
        <end position="452"/>
    </location>
</feature>
<dbReference type="GO" id="GO:0008270">
    <property type="term" value="F:zinc ion binding"/>
    <property type="evidence" value="ECO:0007669"/>
    <property type="project" value="UniProtKB-KW"/>
</dbReference>
<evidence type="ECO:0000256" key="1">
    <source>
        <dbReference type="PROSITE-ProRule" id="PRU00042"/>
    </source>
</evidence>
<feature type="compositionally biased region" description="Acidic residues" evidence="2">
    <location>
        <begin position="388"/>
        <end position="400"/>
    </location>
</feature>
<dbReference type="InterPro" id="IPR013087">
    <property type="entry name" value="Znf_C2H2_type"/>
</dbReference>
<dbReference type="AlphaFoldDB" id="A0AAV5SD85"/>
<evidence type="ECO:0000313" key="5">
    <source>
        <dbReference type="Proteomes" id="UP001432027"/>
    </source>
</evidence>
<dbReference type="EMBL" id="BTSX01000001">
    <property type="protein sequence ID" value="GMS78120.1"/>
    <property type="molecule type" value="Genomic_DNA"/>
</dbReference>
<dbReference type="PROSITE" id="PS00028">
    <property type="entry name" value="ZINC_FINGER_C2H2_1"/>
    <property type="match status" value="1"/>
</dbReference>
<dbReference type="InterPro" id="IPR052797">
    <property type="entry name" value="RegFact_GeneExpr_CellDeath"/>
</dbReference>
<evidence type="ECO:0000256" key="2">
    <source>
        <dbReference type="SAM" id="MobiDB-lite"/>
    </source>
</evidence>
<evidence type="ECO:0000259" key="3">
    <source>
        <dbReference type="PROSITE" id="PS50157"/>
    </source>
</evidence>
<comment type="caution">
    <text evidence="4">The sequence shown here is derived from an EMBL/GenBank/DDBJ whole genome shotgun (WGS) entry which is preliminary data.</text>
</comment>
<dbReference type="Proteomes" id="UP001432027">
    <property type="component" value="Unassembled WGS sequence"/>
</dbReference>
<feature type="compositionally biased region" description="Basic and acidic residues" evidence="2">
    <location>
        <begin position="401"/>
        <end position="410"/>
    </location>
</feature>
<feature type="non-terminal residue" evidence="4">
    <location>
        <position position="452"/>
    </location>
</feature>
<keyword evidence="1" id="KW-0863">Zinc-finger</keyword>
<organism evidence="4 5">
    <name type="scientific">Pristionchus entomophagus</name>
    <dbReference type="NCBI Taxonomy" id="358040"/>
    <lineage>
        <taxon>Eukaryota</taxon>
        <taxon>Metazoa</taxon>
        <taxon>Ecdysozoa</taxon>
        <taxon>Nematoda</taxon>
        <taxon>Chromadorea</taxon>
        <taxon>Rhabditida</taxon>
        <taxon>Rhabditina</taxon>
        <taxon>Diplogasteromorpha</taxon>
        <taxon>Diplogasteroidea</taxon>
        <taxon>Neodiplogasteridae</taxon>
        <taxon>Pristionchus</taxon>
    </lineage>
</organism>
<sequence>MDIRGDPRRLQLIDGRHHHHGRRPLDLVDTSFATACQSVRTNKELCPFGCNKLLAPRTIDYHRLNGCRGKQDDAFADVSRKRSFTCGACYEEFVTRDAFFQHLNADHAVEASIHSVAFPDEATFQRFRYWLEAQGGAHFRQKSGAKTRPSGKGIFMMCNRSGLVHTTAATGEPEKDKLGSYRMGYTCTAFINGTIYPDGHVAVRFCGDHYGHDARVRLPQSVKNIIMHMQSISTPNAHIIRYLQDHFMPFGHTSIHAQRAAYVDMEEIRSITPMLRRIERIPFEKEEEWEQEFLETAGITRDWAPPPRRRPADWMPVKEFAEKMHWPLPLNFKLKLRNGNGEWLVFDDERQIYVLEGERDPRIKTQHFLDDLELEYEEKEGRGMGGGGEEEEEDDGEVDVEGLRENKQEEMGESIASTSAVSHSAKKRRLEEGEDERGGEGRMEEEEMEEEE</sequence>
<keyword evidence="1" id="KW-0479">Metal-binding</keyword>
<evidence type="ECO:0000313" key="4">
    <source>
        <dbReference type="EMBL" id="GMS78120.1"/>
    </source>
</evidence>
<dbReference type="PROSITE" id="PS50157">
    <property type="entry name" value="ZINC_FINGER_C2H2_2"/>
    <property type="match status" value="1"/>
</dbReference>
<keyword evidence="1" id="KW-0862">Zinc</keyword>
<reference evidence="4" key="1">
    <citation type="submission" date="2023-10" db="EMBL/GenBank/DDBJ databases">
        <title>Genome assembly of Pristionchus species.</title>
        <authorList>
            <person name="Yoshida K."/>
            <person name="Sommer R.J."/>
        </authorList>
    </citation>
    <scope>NUCLEOTIDE SEQUENCE</scope>
    <source>
        <strain evidence="4">RS0144</strain>
    </source>
</reference>
<proteinExistence type="predicted"/>
<accession>A0AAV5SD85</accession>
<dbReference type="PANTHER" id="PTHR33936:SF3">
    <property type="entry name" value="C2H2-TYPE DOMAIN-CONTAINING PROTEIN"/>
    <property type="match status" value="1"/>
</dbReference>
<feature type="domain" description="C2H2-type" evidence="3">
    <location>
        <begin position="84"/>
        <end position="112"/>
    </location>
</feature>
<gene>
    <name evidence="4" type="ORF">PENTCL1PPCAC_295</name>
</gene>
<protein>
    <recommendedName>
        <fullName evidence="3">C2H2-type domain-containing protein</fullName>
    </recommendedName>
</protein>
<keyword evidence="5" id="KW-1185">Reference proteome</keyword>
<feature type="region of interest" description="Disordered" evidence="2">
    <location>
        <begin position="374"/>
        <end position="452"/>
    </location>
</feature>